<dbReference type="Proteomes" id="UP000823847">
    <property type="component" value="Unassembled WGS sequence"/>
</dbReference>
<proteinExistence type="predicted"/>
<reference evidence="2" key="2">
    <citation type="submission" date="2021-04" db="EMBL/GenBank/DDBJ databases">
        <authorList>
            <person name="Gilroy R."/>
        </authorList>
    </citation>
    <scope>NUCLEOTIDE SEQUENCE</scope>
    <source>
        <strain evidence="2">ChiHecec2B26-12326</strain>
    </source>
</reference>
<accession>A0A9D1XWG7</accession>
<comment type="caution">
    <text evidence="2">The sequence shown here is derived from an EMBL/GenBank/DDBJ whole genome shotgun (WGS) entry which is preliminary data.</text>
</comment>
<reference evidence="2" key="1">
    <citation type="journal article" date="2021" name="PeerJ">
        <title>Extensive microbial diversity within the chicken gut microbiome revealed by metagenomics and culture.</title>
        <authorList>
            <person name="Gilroy R."/>
            <person name="Ravi A."/>
            <person name="Getino M."/>
            <person name="Pursley I."/>
            <person name="Horton D.L."/>
            <person name="Alikhan N.F."/>
            <person name="Baker D."/>
            <person name="Gharbi K."/>
            <person name="Hall N."/>
            <person name="Watson M."/>
            <person name="Adriaenssens E.M."/>
            <person name="Foster-Nyarko E."/>
            <person name="Jarju S."/>
            <person name="Secka A."/>
            <person name="Antonio M."/>
            <person name="Oren A."/>
            <person name="Chaudhuri R.R."/>
            <person name="La Ragione R."/>
            <person name="Hildebrand F."/>
            <person name="Pallen M.J."/>
        </authorList>
    </citation>
    <scope>NUCLEOTIDE SEQUENCE</scope>
    <source>
        <strain evidence="2">ChiHecec2B26-12326</strain>
    </source>
</reference>
<feature type="signal peptide" evidence="1">
    <location>
        <begin position="1"/>
        <end position="22"/>
    </location>
</feature>
<evidence type="ECO:0000256" key="1">
    <source>
        <dbReference type="SAM" id="SignalP"/>
    </source>
</evidence>
<gene>
    <name evidence="2" type="ORF">H9848_11980</name>
</gene>
<name>A0A9D1XWG7_9BACT</name>
<sequence>MKFYPYILLLLCLIGMATSAQAQRHGGNRGGFSLANLSSSNKEIPDSLLLADSTALKEKRVVGYWLTPTLGERYIAPMDTDRLNTATSQLVEYNALAVGYLANVGSPAQSKIFRDRKEERDFIFADAYDYYITTPTNAYFYDTKIPYTHATYTTGGASQSKMDRLKGVLTLNFGKKINVGAEMDYIYSRGYYDSNGNKLLSYRLFGSYISDRYELNAYLSNFNFINYENGGLTNDQYITNPDELAENQRGTESKSFPVRFSDTWNRVRGKQYFLTHRYNLGFTRELEETDEEGNPKEVFVPVSSIIHTIHYEDNRRRFISNSNGIDTCYTNIYGIDASLNDQTSAWNLRNTFALSLREGFQDWVKFGLTAYVAFEKRRFRLATQVPGLDYSGNGTGQSVPSTLNFPASQVYDEFTTYIGGELAKRQGSLLTYNVRAELGLAGSDAGELRVSGDLQTKFSLFQKDATIRAEGYIKNLTPAFYQRHFHGRYFWWDRELSNVQRMYAGATIDLASTRTRLSGGVESIQNYVYFGSDGQPRQHSGNLQVISLCAKQDIKYRAFGWENEVAYQLSSDKSTLPLPDFSAYSNIYLHFRLAKVLTVQLGANVYYHTAYYAPYYEPATQQFQLQDESNRVKVGNYPLINAYANFHLKQARFFVMAYNLGSKFVDPNYFSLPHYPLDPMVLKMGVSVVFNN</sequence>
<organism evidence="2 3">
    <name type="scientific">Candidatus Parabacteroides intestinigallinarum</name>
    <dbReference type="NCBI Taxonomy" id="2838722"/>
    <lineage>
        <taxon>Bacteria</taxon>
        <taxon>Pseudomonadati</taxon>
        <taxon>Bacteroidota</taxon>
        <taxon>Bacteroidia</taxon>
        <taxon>Bacteroidales</taxon>
        <taxon>Tannerellaceae</taxon>
        <taxon>Parabacteroides</taxon>
    </lineage>
</organism>
<evidence type="ECO:0000313" key="2">
    <source>
        <dbReference type="EMBL" id="HIX87304.1"/>
    </source>
</evidence>
<dbReference type="InterPro" id="IPR025631">
    <property type="entry name" value="Porin_10"/>
</dbReference>
<dbReference type="AlphaFoldDB" id="A0A9D1XWG7"/>
<dbReference type="Pfam" id="PF14121">
    <property type="entry name" value="Porin_10"/>
    <property type="match status" value="1"/>
</dbReference>
<protein>
    <submittedName>
        <fullName evidence="2">Porin</fullName>
    </submittedName>
</protein>
<evidence type="ECO:0000313" key="3">
    <source>
        <dbReference type="Proteomes" id="UP000823847"/>
    </source>
</evidence>
<feature type="chain" id="PRO_5038584972" evidence="1">
    <location>
        <begin position="23"/>
        <end position="692"/>
    </location>
</feature>
<dbReference type="EMBL" id="DXEN01000088">
    <property type="protein sequence ID" value="HIX87304.1"/>
    <property type="molecule type" value="Genomic_DNA"/>
</dbReference>
<keyword evidence="1" id="KW-0732">Signal</keyword>